<protein>
    <submittedName>
        <fullName evidence="2">Uncharacterized protein</fullName>
    </submittedName>
</protein>
<dbReference type="Proteomes" id="UP001054821">
    <property type="component" value="Chromosome 1"/>
</dbReference>
<dbReference type="AlphaFoldDB" id="A0AAD4ZNR0"/>
<dbReference type="EMBL" id="JAJFAZ020000001">
    <property type="protein sequence ID" value="KAI5351420.1"/>
    <property type="molecule type" value="Genomic_DNA"/>
</dbReference>
<feature type="compositionally biased region" description="Polar residues" evidence="1">
    <location>
        <begin position="1"/>
        <end position="17"/>
    </location>
</feature>
<keyword evidence="3" id="KW-1185">Reference proteome</keyword>
<organism evidence="2 3">
    <name type="scientific">Prunus dulcis</name>
    <name type="common">Almond</name>
    <name type="synonym">Amygdalus dulcis</name>
    <dbReference type="NCBI Taxonomy" id="3755"/>
    <lineage>
        <taxon>Eukaryota</taxon>
        <taxon>Viridiplantae</taxon>
        <taxon>Streptophyta</taxon>
        <taxon>Embryophyta</taxon>
        <taxon>Tracheophyta</taxon>
        <taxon>Spermatophyta</taxon>
        <taxon>Magnoliopsida</taxon>
        <taxon>eudicotyledons</taxon>
        <taxon>Gunneridae</taxon>
        <taxon>Pentapetalae</taxon>
        <taxon>rosids</taxon>
        <taxon>fabids</taxon>
        <taxon>Rosales</taxon>
        <taxon>Rosaceae</taxon>
        <taxon>Amygdaloideae</taxon>
        <taxon>Amygdaleae</taxon>
        <taxon>Prunus</taxon>
    </lineage>
</organism>
<accession>A0AAD4ZNR0</accession>
<sequence length="179" mass="19137">MIGSTKTRSRAGATTQFAMGPNDASRGLIVETTAPPHDFVSICIVPPHCPKARTTSPPIDPMAVSTTAALGSTVEPTTQPHANAVGAPLQTHNLMAAMTLQQHSFAVGSCSCHPFGLTVGFDAHHPLGLTVGSSQHCRPRPSWCRLQFWICCGTIEIKKFTKNSNVGLDKSHNFDTHMH</sequence>
<gene>
    <name evidence="2" type="ORF">L3X38_004311</name>
</gene>
<comment type="caution">
    <text evidence="2">The sequence shown here is derived from an EMBL/GenBank/DDBJ whole genome shotgun (WGS) entry which is preliminary data.</text>
</comment>
<evidence type="ECO:0000313" key="3">
    <source>
        <dbReference type="Proteomes" id="UP001054821"/>
    </source>
</evidence>
<evidence type="ECO:0000256" key="1">
    <source>
        <dbReference type="SAM" id="MobiDB-lite"/>
    </source>
</evidence>
<name>A0AAD4ZNR0_PRUDU</name>
<reference evidence="2 3" key="1">
    <citation type="journal article" date="2022" name="G3 (Bethesda)">
        <title>Whole-genome sequence and methylome profiling of the almond [Prunus dulcis (Mill.) D.A. Webb] cultivar 'Nonpareil'.</title>
        <authorList>
            <person name="D'Amico-Willman K.M."/>
            <person name="Ouma W.Z."/>
            <person name="Meulia T."/>
            <person name="Sideli G.M."/>
            <person name="Gradziel T.M."/>
            <person name="Fresnedo-Ramirez J."/>
        </authorList>
    </citation>
    <scope>NUCLEOTIDE SEQUENCE [LARGE SCALE GENOMIC DNA]</scope>
    <source>
        <strain evidence="2">Clone GOH B32 T37-40</strain>
    </source>
</reference>
<evidence type="ECO:0000313" key="2">
    <source>
        <dbReference type="EMBL" id="KAI5351420.1"/>
    </source>
</evidence>
<proteinExistence type="predicted"/>
<feature type="region of interest" description="Disordered" evidence="1">
    <location>
        <begin position="1"/>
        <end position="20"/>
    </location>
</feature>